<reference evidence="1" key="1">
    <citation type="submission" date="2014-11" db="EMBL/GenBank/DDBJ databases">
        <authorList>
            <person name="Amaro Gonzalez C."/>
        </authorList>
    </citation>
    <scope>NUCLEOTIDE SEQUENCE</scope>
</reference>
<name>A0A0E9WA89_ANGAN</name>
<evidence type="ECO:0000313" key="1">
    <source>
        <dbReference type="EMBL" id="JAH86495.1"/>
    </source>
</evidence>
<sequence>MFVEDIDKGVNSLKMRS</sequence>
<protein>
    <submittedName>
        <fullName evidence="1">Uncharacterized protein</fullName>
    </submittedName>
</protein>
<accession>A0A0E9WA89</accession>
<reference evidence="1" key="2">
    <citation type="journal article" date="2015" name="Fish Shellfish Immunol.">
        <title>Early steps in the European eel (Anguilla anguilla)-Vibrio vulnificus interaction in the gills: Role of the RtxA13 toxin.</title>
        <authorList>
            <person name="Callol A."/>
            <person name="Pajuelo D."/>
            <person name="Ebbesson L."/>
            <person name="Teles M."/>
            <person name="MacKenzie S."/>
            <person name="Amaro C."/>
        </authorList>
    </citation>
    <scope>NUCLEOTIDE SEQUENCE</scope>
</reference>
<dbReference type="EMBL" id="GBXM01022082">
    <property type="protein sequence ID" value="JAH86495.1"/>
    <property type="molecule type" value="Transcribed_RNA"/>
</dbReference>
<organism evidence="1">
    <name type="scientific">Anguilla anguilla</name>
    <name type="common">European freshwater eel</name>
    <name type="synonym">Muraena anguilla</name>
    <dbReference type="NCBI Taxonomy" id="7936"/>
    <lineage>
        <taxon>Eukaryota</taxon>
        <taxon>Metazoa</taxon>
        <taxon>Chordata</taxon>
        <taxon>Craniata</taxon>
        <taxon>Vertebrata</taxon>
        <taxon>Euteleostomi</taxon>
        <taxon>Actinopterygii</taxon>
        <taxon>Neopterygii</taxon>
        <taxon>Teleostei</taxon>
        <taxon>Anguilliformes</taxon>
        <taxon>Anguillidae</taxon>
        <taxon>Anguilla</taxon>
    </lineage>
</organism>
<proteinExistence type="predicted"/>
<dbReference type="AlphaFoldDB" id="A0A0E9WA89"/>